<dbReference type="InterPro" id="IPR001810">
    <property type="entry name" value="F-box_dom"/>
</dbReference>
<dbReference type="PROSITE" id="PS50181">
    <property type="entry name" value="FBOX"/>
    <property type="match status" value="1"/>
</dbReference>
<dbReference type="AlphaFoldDB" id="A0A8E0S3T0"/>
<sequence length="439" mass="49919">MDGQNGKPVICKFCNGYYDFGSEQPVCSTCHAFVYEFCPPAMTDGLMVEEKEASNDSGNEEPERGSDLFPCSADWYDAFESMDFPAHSIGHRVDSFGVPFHHTPPPQIPAPSRLHPRSCPLRPIQAHDPSSSSTGTSSHFQRNPGLDTSGRSTNATKSGLSFGKTASLDELPTEVLLHIFNLLDDISLWTMRQSSLRCQQVIDAEIPDQKWSEFVRLRWPLFQPHYRVSSWRLLYLNLMNSVTCRFCLERLRFPILFPVEAPNLRYRRIVHEIKNLCTDPPYGIRVLALDTETYSHCLAGIEGPPQSPYQGGLFYVHVLVPDSYPIRPPVIRFLTRILHPNISFHGDVGMDCIQHNWSLALTLEKLLISVQSLLTDPYTKVCMEPVIGALYTHDIGRFEVLAKLWTWKFACHDYLSVDFVASMELPNYVEQMRQQLSEC</sequence>
<proteinExistence type="predicted"/>
<dbReference type="EMBL" id="LUCM01000455">
    <property type="protein sequence ID" value="KAA0200524.1"/>
    <property type="molecule type" value="Genomic_DNA"/>
</dbReference>
<reference evidence="4" key="1">
    <citation type="submission" date="2019-05" db="EMBL/GenBank/DDBJ databases">
        <title>Annotation for the trematode Fasciolopsis buski.</title>
        <authorList>
            <person name="Choi Y.-J."/>
        </authorList>
    </citation>
    <scope>NUCLEOTIDE SEQUENCE</scope>
    <source>
        <strain evidence="4">HT</strain>
        <tissue evidence="4">Whole worm</tissue>
    </source>
</reference>
<evidence type="ECO:0000259" key="3">
    <source>
        <dbReference type="PROSITE" id="PS50181"/>
    </source>
</evidence>
<evidence type="ECO:0000256" key="1">
    <source>
        <dbReference type="SAM" id="MobiDB-lite"/>
    </source>
</evidence>
<accession>A0A8E0S3T0</accession>
<dbReference type="SUPFAM" id="SSF81383">
    <property type="entry name" value="F-box domain"/>
    <property type="match status" value="1"/>
</dbReference>
<keyword evidence="5" id="KW-1185">Reference proteome</keyword>
<dbReference type="Gene3D" id="3.10.110.10">
    <property type="entry name" value="Ubiquitin Conjugating Enzyme"/>
    <property type="match status" value="1"/>
</dbReference>
<dbReference type="CDD" id="cd09917">
    <property type="entry name" value="F-box_SF"/>
    <property type="match status" value="1"/>
</dbReference>
<name>A0A8E0S3T0_9TREM</name>
<dbReference type="Proteomes" id="UP000728185">
    <property type="component" value="Unassembled WGS sequence"/>
</dbReference>
<evidence type="ECO:0000259" key="2">
    <source>
        <dbReference type="PROSITE" id="PS50127"/>
    </source>
</evidence>
<dbReference type="OrthoDB" id="9973183at2759"/>
<dbReference type="PROSITE" id="PS50127">
    <property type="entry name" value="UBC_2"/>
    <property type="match status" value="1"/>
</dbReference>
<dbReference type="InterPro" id="IPR016135">
    <property type="entry name" value="UBQ-conjugating_enzyme/RWD"/>
</dbReference>
<evidence type="ECO:0000313" key="5">
    <source>
        <dbReference type="Proteomes" id="UP000728185"/>
    </source>
</evidence>
<feature type="domain" description="F-box" evidence="3">
    <location>
        <begin position="165"/>
        <end position="214"/>
    </location>
</feature>
<dbReference type="InterPro" id="IPR036047">
    <property type="entry name" value="F-box-like_dom_sf"/>
</dbReference>
<protein>
    <submittedName>
        <fullName evidence="4">Ubiquitin conjugating enzyme morgue</fullName>
    </submittedName>
</protein>
<dbReference type="SMART" id="SM00212">
    <property type="entry name" value="UBCc"/>
    <property type="match status" value="1"/>
</dbReference>
<dbReference type="PANTHER" id="PTHR24068">
    <property type="entry name" value="UBIQUITIN-CONJUGATING ENZYME E2"/>
    <property type="match status" value="1"/>
</dbReference>
<gene>
    <name evidence="4" type="ORF">FBUS_09605</name>
</gene>
<feature type="region of interest" description="Disordered" evidence="1">
    <location>
        <begin position="98"/>
        <end position="157"/>
    </location>
</feature>
<dbReference type="CDD" id="cd23826">
    <property type="entry name" value="UEV_Morgue-like"/>
    <property type="match status" value="1"/>
</dbReference>
<dbReference type="Pfam" id="PF00646">
    <property type="entry name" value="F-box"/>
    <property type="match status" value="1"/>
</dbReference>
<dbReference type="InterPro" id="IPR000608">
    <property type="entry name" value="UBC"/>
</dbReference>
<evidence type="ECO:0000313" key="4">
    <source>
        <dbReference type="EMBL" id="KAA0200524.1"/>
    </source>
</evidence>
<dbReference type="SUPFAM" id="SSF54495">
    <property type="entry name" value="UBC-like"/>
    <property type="match status" value="1"/>
</dbReference>
<comment type="caution">
    <text evidence="4">The sequence shown here is derived from an EMBL/GenBank/DDBJ whole genome shotgun (WGS) entry which is preliminary data.</text>
</comment>
<organism evidence="4 5">
    <name type="scientific">Fasciolopsis buskii</name>
    <dbReference type="NCBI Taxonomy" id="27845"/>
    <lineage>
        <taxon>Eukaryota</taxon>
        <taxon>Metazoa</taxon>
        <taxon>Spiralia</taxon>
        <taxon>Lophotrochozoa</taxon>
        <taxon>Platyhelminthes</taxon>
        <taxon>Trematoda</taxon>
        <taxon>Digenea</taxon>
        <taxon>Plagiorchiida</taxon>
        <taxon>Echinostomata</taxon>
        <taxon>Echinostomatoidea</taxon>
        <taxon>Fasciolidae</taxon>
        <taxon>Fasciolopsis</taxon>
    </lineage>
</organism>
<feature type="domain" description="UBC core" evidence="2">
    <location>
        <begin position="264"/>
        <end position="411"/>
    </location>
</feature>
<dbReference type="Pfam" id="PF00179">
    <property type="entry name" value="UQ_con"/>
    <property type="match status" value="1"/>
</dbReference>